<organism evidence="2 3">
    <name type="scientific">Streptomyces eurocidicus</name>
    <name type="common">Streptoverticillium eurocidicus</name>
    <dbReference type="NCBI Taxonomy" id="66423"/>
    <lineage>
        <taxon>Bacteria</taxon>
        <taxon>Bacillati</taxon>
        <taxon>Actinomycetota</taxon>
        <taxon>Actinomycetes</taxon>
        <taxon>Kitasatosporales</taxon>
        <taxon>Streptomycetaceae</taxon>
        <taxon>Streptomyces</taxon>
    </lineage>
</organism>
<reference evidence="2" key="2">
    <citation type="submission" date="2015-07" db="EMBL/GenBank/DDBJ databases">
        <authorList>
            <person name="Noorani M."/>
        </authorList>
    </citation>
    <scope>NUCLEOTIDE SEQUENCE [LARGE SCALE GENOMIC DNA]</scope>
    <source>
        <strain evidence="2">ATCC 27428</strain>
    </source>
</reference>
<reference evidence="3" key="1">
    <citation type="submission" date="2015-07" db="EMBL/GenBank/DDBJ databases">
        <authorList>
            <person name="Graham D.E."/>
            <person name="Giannone R.J."/>
            <person name="Gulvik C.A."/>
            <person name="Hettich R.L."/>
            <person name="Klingeman D.M."/>
            <person name="Mahan K.M."/>
            <person name="Parry R.J."/>
            <person name="Spain J.C."/>
        </authorList>
    </citation>
    <scope>NUCLEOTIDE SEQUENCE [LARGE SCALE GENOMIC DNA]</scope>
    <source>
        <strain evidence="3">ATCC 27428</strain>
    </source>
</reference>
<dbReference type="InterPro" id="IPR023895">
    <property type="entry name" value="Thiopep_bacteriocin_prcur"/>
</dbReference>
<dbReference type="EMBL" id="JACHJF010000021">
    <property type="protein sequence ID" value="MBB5121806.1"/>
    <property type="molecule type" value="Genomic_DNA"/>
</dbReference>
<evidence type="ECO:0000313" key="3">
    <source>
        <dbReference type="Proteomes" id="UP000235945"/>
    </source>
</evidence>
<sequence>MATNELATLAEEMLALESENFEITDYAETTETFLEGTTSTTSSTTSTTSCCA</sequence>
<proteinExistence type="predicted"/>
<keyword evidence="3" id="KW-1185">Reference proteome</keyword>
<evidence type="ECO:0000313" key="2">
    <source>
        <dbReference type="EMBL" id="PNE34677.1"/>
    </source>
</evidence>
<reference evidence="1 4" key="3">
    <citation type="submission" date="2020-08" db="EMBL/GenBank/DDBJ databases">
        <title>Genomic Encyclopedia of Type Strains, Phase III (KMG-III): the genomes of soil and plant-associated and newly described type strains.</title>
        <authorList>
            <person name="Whitman W."/>
        </authorList>
    </citation>
    <scope>NUCLEOTIDE SEQUENCE [LARGE SCALE GENOMIC DNA]</scope>
    <source>
        <strain evidence="1 4">CECT 3259</strain>
    </source>
</reference>
<dbReference type="Pfam" id="PF19409">
    <property type="entry name" value="Thiopep_pre"/>
    <property type="match status" value="1"/>
</dbReference>
<evidence type="ECO:0000313" key="4">
    <source>
        <dbReference type="Proteomes" id="UP000528608"/>
    </source>
</evidence>
<dbReference type="EMBL" id="LGUI01000002">
    <property type="protein sequence ID" value="PNE34677.1"/>
    <property type="molecule type" value="Genomic_DNA"/>
</dbReference>
<dbReference type="NCBIfam" id="TIGR03892">
    <property type="entry name" value="thiopep_precurs"/>
    <property type="match status" value="1"/>
</dbReference>
<dbReference type="AlphaFoldDB" id="A0A2N8P0Y0"/>
<comment type="caution">
    <text evidence="2">The sequence shown here is derived from an EMBL/GenBank/DDBJ whole genome shotgun (WGS) entry which is preliminary data.</text>
</comment>
<dbReference type="Proteomes" id="UP000528608">
    <property type="component" value="Unassembled WGS sequence"/>
</dbReference>
<protein>
    <submittedName>
        <fullName evidence="2">Lantibiotic protein</fullName>
    </submittedName>
    <submittedName>
        <fullName evidence="1">Thiazolylpeptide-type bacteriocin</fullName>
    </submittedName>
</protein>
<gene>
    <name evidence="2" type="ORF">AF335_09135</name>
    <name evidence="1" type="ORF">FHS36_005275</name>
</gene>
<name>A0A2N8P0Y0_STREU</name>
<dbReference type="RefSeq" id="WP_102917783.1">
    <property type="nucleotide sequence ID" value="NZ_JACHJF010000021.1"/>
</dbReference>
<accession>A0A2N8P0Y0</accession>
<dbReference type="Proteomes" id="UP000235945">
    <property type="component" value="Unassembled WGS sequence"/>
</dbReference>
<evidence type="ECO:0000313" key="1">
    <source>
        <dbReference type="EMBL" id="MBB5121806.1"/>
    </source>
</evidence>